<dbReference type="GO" id="GO:0008233">
    <property type="term" value="F:peptidase activity"/>
    <property type="evidence" value="ECO:0007669"/>
    <property type="project" value="UniProtKB-KW"/>
</dbReference>
<name>K9X338_9NOST</name>
<keyword evidence="1" id="KW-0645">Protease</keyword>
<evidence type="ECO:0000313" key="2">
    <source>
        <dbReference type="Proteomes" id="UP000010475"/>
    </source>
</evidence>
<dbReference type="SUPFAM" id="SSF50630">
    <property type="entry name" value="Acid proteases"/>
    <property type="match status" value="1"/>
</dbReference>
<dbReference type="RefSeq" id="WP_015209335.1">
    <property type="nucleotide sequence ID" value="NC_019757.1"/>
</dbReference>
<dbReference type="Gene3D" id="2.40.70.10">
    <property type="entry name" value="Acid Proteases"/>
    <property type="match status" value="1"/>
</dbReference>
<dbReference type="Pfam" id="PF13975">
    <property type="entry name" value="gag-asp_proteas"/>
    <property type="match status" value="1"/>
</dbReference>
<keyword evidence="2" id="KW-1185">Reference proteome</keyword>
<dbReference type="KEGG" id="csg:Cylst_3981"/>
<dbReference type="AlphaFoldDB" id="K9X338"/>
<protein>
    <submittedName>
        <fullName evidence="1">Retroviral aspartyl protease</fullName>
    </submittedName>
</protein>
<keyword evidence="1" id="KW-0378">Hydrolase</keyword>
<dbReference type="GO" id="GO:0006508">
    <property type="term" value="P:proteolysis"/>
    <property type="evidence" value="ECO:0007669"/>
    <property type="project" value="UniProtKB-KW"/>
</dbReference>
<dbReference type="CDD" id="cd05483">
    <property type="entry name" value="retropepsin_like_bacteria"/>
    <property type="match status" value="1"/>
</dbReference>
<dbReference type="HOGENOM" id="CLU_108465_0_0_3"/>
<dbReference type="OrthoDB" id="513120at2"/>
<reference evidence="1 2" key="1">
    <citation type="submission" date="2012-06" db="EMBL/GenBank/DDBJ databases">
        <title>Finished chromosome of genome of Cylindrospermum stagnale PCC 7417.</title>
        <authorList>
            <consortium name="US DOE Joint Genome Institute"/>
            <person name="Gugger M."/>
            <person name="Coursin T."/>
            <person name="Rippka R."/>
            <person name="Tandeau De Marsac N."/>
            <person name="Huntemann M."/>
            <person name="Wei C.-L."/>
            <person name="Han J."/>
            <person name="Detter J.C."/>
            <person name="Han C."/>
            <person name="Tapia R."/>
            <person name="Chen A."/>
            <person name="Kyrpides N."/>
            <person name="Mavromatis K."/>
            <person name="Markowitz V."/>
            <person name="Szeto E."/>
            <person name="Ivanova N."/>
            <person name="Pagani I."/>
            <person name="Pati A."/>
            <person name="Goodwin L."/>
            <person name="Nordberg H.P."/>
            <person name="Cantor M.N."/>
            <person name="Hua S.X."/>
            <person name="Woyke T."/>
            <person name="Kerfeld C.A."/>
        </authorList>
    </citation>
    <scope>NUCLEOTIDE SEQUENCE [LARGE SCALE GENOMIC DNA]</scope>
    <source>
        <strain evidence="1 2">PCC 7417</strain>
    </source>
</reference>
<dbReference type="eggNOG" id="COG3577">
    <property type="taxonomic scope" value="Bacteria"/>
</dbReference>
<dbReference type="InterPro" id="IPR034122">
    <property type="entry name" value="Retropepsin-like_bacterial"/>
</dbReference>
<dbReference type="EMBL" id="CP003642">
    <property type="protein sequence ID" value="AFZ26092.1"/>
    <property type="molecule type" value="Genomic_DNA"/>
</dbReference>
<sequence>MKAIGRIRIGIAAVYSMIVLTVPSVAKANDAGGCFMVTSSGKTIGLGQLCGMNQPNPRVFQVPIKRRSAKTPIIDVYFNGNQVFEMVVDTGASGILITQQMATALKIQPLGMINATIADGSVVEFKTGNIPTIAVGRAVVNNATVAIAPKASIGLLGHDFFGNYDITILEKQIQFRQR</sequence>
<dbReference type="InterPro" id="IPR021109">
    <property type="entry name" value="Peptidase_aspartic_dom_sf"/>
</dbReference>
<evidence type="ECO:0000313" key="1">
    <source>
        <dbReference type="EMBL" id="AFZ26092.1"/>
    </source>
</evidence>
<accession>K9X338</accession>
<dbReference type="STRING" id="56107.Cylst_3981"/>
<gene>
    <name evidence="1" type="ORF">Cylst_3981</name>
</gene>
<organism evidence="1 2">
    <name type="scientific">Cylindrospermum stagnale PCC 7417</name>
    <dbReference type="NCBI Taxonomy" id="56107"/>
    <lineage>
        <taxon>Bacteria</taxon>
        <taxon>Bacillati</taxon>
        <taxon>Cyanobacteriota</taxon>
        <taxon>Cyanophyceae</taxon>
        <taxon>Nostocales</taxon>
        <taxon>Nostocaceae</taxon>
        <taxon>Cylindrospermum</taxon>
    </lineage>
</organism>
<dbReference type="PATRIC" id="fig|56107.3.peg.4371"/>
<proteinExistence type="predicted"/>
<dbReference type="Proteomes" id="UP000010475">
    <property type="component" value="Chromosome"/>
</dbReference>